<accession>A0A7R9FUA2</accession>
<dbReference type="OrthoDB" id="10267824at2759"/>
<dbReference type="Pfam" id="PF00181">
    <property type="entry name" value="Ribosomal_L2_N"/>
    <property type="match status" value="1"/>
</dbReference>
<name>A0A7R9FUA2_9CRUS</name>
<evidence type="ECO:0000259" key="2">
    <source>
        <dbReference type="SMART" id="SM01383"/>
    </source>
</evidence>
<proteinExistence type="predicted"/>
<sequence>MSMALMKVKPTSAGRRGMVKVVNPDLHKGKPFKALLEPQISTAGRNNNGHITTRHKGGGHKQHYRIIDFRRNDKDGILHGIRYEPYGSHPNANEPEHKFLHAQAIVPNRLQSEQSERPYLATTQRSESLTPLEYYESANNFRLLQEPQHHSLPFVLQPYLLVQ</sequence>
<dbReference type="EMBL" id="CAJPEV010016924">
    <property type="protein sequence ID" value="CAG0907437.1"/>
    <property type="molecule type" value="Genomic_DNA"/>
</dbReference>
<dbReference type="EMBL" id="LR916442">
    <property type="protein sequence ID" value="CAD7255078.1"/>
    <property type="molecule type" value="Genomic_DNA"/>
</dbReference>
<evidence type="ECO:0000313" key="4">
    <source>
        <dbReference type="Proteomes" id="UP000677054"/>
    </source>
</evidence>
<organism evidence="3">
    <name type="scientific">Darwinula stevensoni</name>
    <dbReference type="NCBI Taxonomy" id="69355"/>
    <lineage>
        <taxon>Eukaryota</taxon>
        <taxon>Metazoa</taxon>
        <taxon>Ecdysozoa</taxon>
        <taxon>Arthropoda</taxon>
        <taxon>Crustacea</taxon>
        <taxon>Oligostraca</taxon>
        <taxon>Ostracoda</taxon>
        <taxon>Podocopa</taxon>
        <taxon>Podocopida</taxon>
        <taxon>Darwinulocopina</taxon>
        <taxon>Darwinuloidea</taxon>
        <taxon>Darwinulidae</taxon>
        <taxon>Darwinula</taxon>
    </lineage>
</organism>
<dbReference type="SUPFAM" id="SSF50249">
    <property type="entry name" value="Nucleic acid-binding proteins"/>
    <property type="match status" value="1"/>
</dbReference>
<dbReference type="Gene3D" id="2.40.50.140">
    <property type="entry name" value="Nucleic acid-binding proteins"/>
    <property type="match status" value="1"/>
</dbReference>
<feature type="compositionally biased region" description="Polar residues" evidence="1">
    <location>
        <begin position="42"/>
        <end position="51"/>
    </location>
</feature>
<dbReference type="Proteomes" id="UP000677054">
    <property type="component" value="Unassembled WGS sequence"/>
</dbReference>
<dbReference type="SMART" id="SM01383">
    <property type="entry name" value="Ribosomal_L2"/>
    <property type="match status" value="1"/>
</dbReference>
<feature type="region of interest" description="Disordered" evidence="1">
    <location>
        <begin position="42"/>
        <end position="61"/>
    </location>
</feature>
<feature type="domain" description="Large ribosomal subunit protein uL2 RNA-binding" evidence="2">
    <location>
        <begin position="44"/>
        <end position="112"/>
    </location>
</feature>
<dbReference type="GO" id="GO:0005840">
    <property type="term" value="C:ribosome"/>
    <property type="evidence" value="ECO:0007669"/>
    <property type="project" value="InterPro"/>
</dbReference>
<evidence type="ECO:0000313" key="3">
    <source>
        <dbReference type="EMBL" id="CAD7255078.1"/>
    </source>
</evidence>
<reference evidence="3" key="1">
    <citation type="submission" date="2020-11" db="EMBL/GenBank/DDBJ databases">
        <authorList>
            <person name="Tran Van P."/>
        </authorList>
    </citation>
    <scope>NUCLEOTIDE SEQUENCE</scope>
</reference>
<gene>
    <name evidence="3" type="ORF">DSTB1V02_LOCUS14823</name>
</gene>
<dbReference type="InterPro" id="IPR022666">
    <property type="entry name" value="Ribosomal_uL2_RNA-bd_dom"/>
</dbReference>
<dbReference type="GO" id="GO:0006412">
    <property type="term" value="P:translation"/>
    <property type="evidence" value="ECO:0007669"/>
    <property type="project" value="InterPro"/>
</dbReference>
<dbReference type="GO" id="GO:0003735">
    <property type="term" value="F:structural constituent of ribosome"/>
    <property type="evidence" value="ECO:0007669"/>
    <property type="project" value="InterPro"/>
</dbReference>
<feature type="compositionally biased region" description="Basic residues" evidence="1">
    <location>
        <begin position="52"/>
        <end position="61"/>
    </location>
</feature>
<dbReference type="InterPro" id="IPR012340">
    <property type="entry name" value="NA-bd_OB-fold"/>
</dbReference>
<evidence type="ECO:0000256" key="1">
    <source>
        <dbReference type="SAM" id="MobiDB-lite"/>
    </source>
</evidence>
<protein>
    <recommendedName>
        <fullName evidence="2">Large ribosomal subunit protein uL2 RNA-binding domain-containing protein</fullName>
    </recommendedName>
</protein>
<keyword evidence="4" id="KW-1185">Reference proteome</keyword>
<dbReference type="AlphaFoldDB" id="A0A7R9FUA2"/>